<proteinExistence type="predicted"/>
<feature type="non-terminal residue" evidence="1">
    <location>
        <position position="572"/>
    </location>
</feature>
<name>A0A0T5Z6J5_9GAMM</name>
<dbReference type="STRING" id="54398.Ga0074115_105112"/>
<gene>
    <name evidence="1" type="ORF">Ga0076813_13761</name>
</gene>
<accession>A0A0T5Z6J5</accession>
<dbReference type="Proteomes" id="UP000051276">
    <property type="component" value="Unassembled WGS sequence"/>
</dbReference>
<dbReference type="EMBL" id="LMXI01000318">
    <property type="protein sequence ID" value="KRT58548.1"/>
    <property type="molecule type" value="Genomic_DNA"/>
</dbReference>
<comment type="caution">
    <text evidence="1">The sequence shown here is derived from an EMBL/GenBank/DDBJ whole genome shotgun (WGS) entry which is preliminary data.</text>
</comment>
<reference evidence="1 2" key="1">
    <citation type="submission" date="2015-11" db="EMBL/GenBank/DDBJ databases">
        <title>The genome of Candidatus Endoriftia persephone in Ridgeia piscesae and population structure of the North Eastern Pacific vestimentiferan symbionts.</title>
        <authorList>
            <person name="Perez M."/>
            <person name="Juniper K.S."/>
        </authorList>
    </citation>
    <scope>NUCLEOTIDE SEQUENCE [LARGE SCALE GENOMIC DNA]</scope>
    <source>
        <strain evidence="1">Ind10</strain>
    </source>
</reference>
<organism evidence="1 2">
    <name type="scientific">endosymbiont of Ridgeia piscesae</name>
    <dbReference type="NCBI Taxonomy" id="54398"/>
    <lineage>
        <taxon>Bacteria</taxon>
        <taxon>Pseudomonadati</taxon>
        <taxon>Pseudomonadota</taxon>
        <taxon>Gammaproteobacteria</taxon>
        <taxon>sulfur-oxidizing symbionts</taxon>
    </lineage>
</organism>
<evidence type="ECO:0000313" key="2">
    <source>
        <dbReference type="Proteomes" id="UP000051276"/>
    </source>
</evidence>
<evidence type="ECO:0000313" key="1">
    <source>
        <dbReference type="EMBL" id="KRT58548.1"/>
    </source>
</evidence>
<sequence length="572" mass="64074">MPDTLSGFRQAIQAGFSTRVVAIVPTEERFDQFEGVRAKGNDGVIYVSLTGDRSFPAVAGHELLHDLKRRRPALYRWFLEKAIDHYDRFLEYDAKMQSLLEEGRAPFAIEQVEEELLADFVGDALADPGFLQGLADDNPSKFKQLLNAVVRWLGNVKGKLKGLGSEKYFNDIDGLRKHLRAALNAYAGGKEIPEAVAPHHYRSEDEAKFKHKEPQPKALPDEKPQFSKHAILGDNEKPKGMSVKEVERAIEDFKRRFPGAARLHFVVRDTQESAFEAKDTPKERVKGAYYGKSGWVLLIAGNLSNRSEVERVLAHEVLVHHGLNLFTPAGKRKVLQAVAVSEEQLKPYFDAVRRDGYSEQDEFALAEEVLAYIGEDTRVSEESIQAGFDRFAMRVVAVLRRLGFLRGRIIKSEARQIVRDMAEGVRRGAMQQTFPSSDHAQFSKQADPAIDLDELEKLGLAPKQRKRLVQKIGSLINKDFRALGREWGSRAHEGLFDGLIGIDRAEKAVGVTDSVQRGYVGARLATGVADTMHAILHYGAPEWRDGIVQRRDGTRGLLEVLSDLGGDLNDWL</sequence>
<protein>
    <submittedName>
        <fullName evidence="1">Uncharacterized protein</fullName>
    </submittedName>
</protein>
<dbReference type="AlphaFoldDB" id="A0A0T5Z6J5"/>